<gene>
    <name evidence="7" type="ORF">AMTR_s00002p00198490</name>
</gene>
<evidence type="ECO:0000256" key="3">
    <source>
        <dbReference type="ARBA" id="ARBA00023125"/>
    </source>
</evidence>
<protein>
    <recommendedName>
        <fullName evidence="6">Plant bHLH transcription factor ACT-like domain-containing protein</fullName>
    </recommendedName>
</protein>
<keyword evidence="3" id="KW-0238">DNA-binding</keyword>
<dbReference type="Proteomes" id="UP000017836">
    <property type="component" value="Unassembled WGS sequence"/>
</dbReference>
<dbReference type="GO" id="GO:0003677">
    <property type="term" value="F:DNA binding"/>
    <property type="evidence" value="ECO:0007669"/>
    <property type="project" value="UniProtKB-KW"/>
</dbReference>
<keyword evidence="8" id="KW-1185">Reference proteome</keyword>
<evidence type="ECO:0000259" key="6">
    <source>
        <dbReference type="Pfam" id="PF22754"/>
    </source>
</evidence>
<dbReference type="GO" id="GO:0005634">
    <property type="term" value="C:nucleus"/>
    <property type="evidence" value="ECO:0007669"/>
    <property type="project" value="UniProtKB-SubCell"/>
</dbReference>
<comment type="subcellular location">
    <subcellularLocation>
        <location evidence="1">Nucleus</location>
    </subcellularLocation>
</comment>
<dbReference type="HOGENOM" id="CLU_1973472_0_0_1"/>
<evidence type="ECO:0000313" key="7">
    <source>
        <dbReference type="EMBL" id="ERN01109.1"/>
    </source>
</evidence>
<keyword evidence="2" id="KW-0805">Transcription regulation</keyword>
<evidence type="ECO:0000256" key="5">
    <source>
        <dbReference type="ARBA" id="ARBA00023242"/>
    </source>
</evidence>
<evidence type="ECO:0000256" key="1">
    <source>
        <dbReference type="ARBA" id="ARBA00004123"/>
    </source>
</evidence>
<dbReference type="PANTHER" id="PTHR11969:SF54">
    <property type="entry name" value="MAD-LIKE PROTEIN 1"/>
    <property type="match status" value="1"/>
</dbReference>
<keyword evidence="4" id="KW-0804">Transcription</keyword>
<reference evidence="8" key="1">
    <citation type="journal article" date="2013" name="Science">
        <title>The Amborella genome and the evolution of flowering plants.</title>
        <authorList>
            <consortium name="Amborella Genome Project"/>
        </authorList>
    </citation>
    <scope>NUCLEOTIDE SEQUENCE [LARGE SCALE GENOMIC DNA]</scope>
</reference>
<evidence type="ECO:0000256" key="4">
    <source>
        <dbReference type="ARBA" id="ARBA00023163"/>
    </source>
</evidence>
<dbReference type="EMBL" id="KI394767">
    <property type="protein sequence ID" value="ERN01109.1"/>
    <property type="molecule type" value="Genomic_DNA"/>
</dbReference>
<keyword evidence="5" id="KW-0539">Nucleus</keyword>
<dbReference type="Gramene" id="ERN01109">
    <property type="protein sequence ID" value="ERN01109"/>
    <property type="gene ID" value="AMTR_s00002p00198490"/>
</dbReference>
<dbReference type="PANTHER" id="PTHR11969">
    <property type="entry name" value="MAX DIMERIZATION, MAD"/>
    <property type="match status" value="1"/>
</dbReference>
<dbReference type="Pfam" id="PF22754">
    <property type="entry name" value="bHLH-TF_ACT-like_plant"/>
    <property type="match status" value="1"/>
</dbReference>
<dbReference type="InterPro" id="IPR054502">
    <property type="entry name" value="bHLH-TF_ACT-like_plant"/>
</dbReference>
<name>W1P0F7_AMBTC</name>
<proteinExistence type="predicted"/>
<dbReference type="AlphaFoldDB" id="W1P0F7"/>
<feature type="domain" description="Plant bHLH transcription factor ACT-like" evidence="6">
    <location>
        <begin position="40"/>
        <end position="113"/>
    </location>
</feature>
<evidence type="ECO:0000313" key="8">
    <source>
        <dbReference type="Proteomes" id="UP000017836"/>
    </source>
</evidence>
<accession>W1P0F7</accession>
<sequence>MLQPPPPSANYLLELKAQERGNSLVSDSNRFEEEGAGSKVEVTLIESHANIRIVCPWRPNQLSKMVLGFHKLCLSILHMNVTSMRPMVFYSFSTKVEEDSKLMSGEEIAGAVDHMVSTLHGKESFPK</sequence>
<evidence type="ECO:0000256" key="2">
    <source>
        <dbReference type="ARBA" id="ARBA00023015"/>
    </source>
</evidence>
<dbReference type="OMA" id="IRIVCPW"/>
<organism evidence="7 8">
    <name type="scientific">Amborella trichopoda</name>
    <dbReference type="NCBI Taxonomy" id="13333"/>
    <lineage>
        <taxon>Eukaryota</taxon>
        <taxon>Viridiplantae</taxon>
        <taxon>Streptophyta</taxon>
        <taxon>Embryophyta</taxon>
        <taxon>Tracheophyta</taxon>
        <taxon>Spermatophyta</taxon>
        <taxon>Magnoliopsida</taxon>
        <taxon>Amborellales</taxon>
        <taxon>Amborellaceae</taxon>
        <taxon>Amborella</taxon>
    </lineage>
</organism>